<organism evidence="1">
    <name type="scientific">Aspergillus niger</name>
    <dbReference type="NCBI Taxonomy" id="5061"/>
    <lineage>
        <taxon>Eukaryota</taxon>
        <taxon>Fungi</taxon>
        <taxon>Dikarya</taxon>
        <taxon>Ascomycota</taxon>
        <taxon>Pezizomycotina</taxon>
        <taxon>Eurotiomycetes</taxon>
        <taxon>Eurotiomycetidae</taxon>
        <taxon>Eurotiales</taxon>
        <taxon>Aspergillaceae</taxon>
        <taxon>Aspergillus</taxon>
        <taxon>Aspergillus subgen. Circumdati</taxon>
    </lineage>
</organism>
<gene>
    <name evidence="1" type="ORF">An12g03410</name>
</gene>
<dbReference type="AlphaFoldDB" id="A0AAJ8BW68"/>
<accession>A0AAJ8BW68</accession>
<reference evidence="1" key="1">
    <citation type="submission" date="2025-02" db="EMBL/GenBank/DDBJ databases">
        <authorList>
            <consortium name="NCBI Genome Project"/>
        </authorList>
    </citation>
    <scope>NUCLEOTIDE SEQUENCE</scope>
</reference>
<name>A0AAJ8BW68_ASPNG</name>
<protein>
    <submittedName>
        <fullName evidence="1">Uncharacterized protein</fullName>
    </submittedName>
</protein>
<dbReference type="GeneID" id="84592524"/>
<proteinExistence type="predicted"/>
<dbReference type="VEuPathDB" id="FungiDB:An12g03410"/>
<sequence length="78" mass="8810">MPKIAFPSWQGLGGQKLGEADWHTACRSKPEWCIEIWDDVYRALVLNADKAVNEINGLLAVENAITFKIFADFLCIRT</sequence>
<reference evidence="1" key="2">
    <citation type="submission" date="2025-08" db="UniProtKB">
        <authorList>
            <consortium name="RefSeq"/>
        </authorList>
    </citation>
    <scope>IDENTIFICATION</scope>
</reference>
<dbReference type="RefSeq" id="XP_059604394.1">
    <property type="nucleotide sequence ID" value="XM_059750795.1"/>
</dbReference>
<dbReference type="KEGG" id="ang:An12g03410"/>
<evidence type="ECO:0000313" key="1">
    <source>
        <dbReference type="RefSeq" id="XP_059604394.1"/>
    </source>
</evidence>